<dbReference type="EMBL" id="CAEZYR010000103">
    <property type="protein sequence ID" value="CAB4760200.1"/>
    <property type="molecule type" value="Genomic_DNA"/>
</dbReference>
<dbReference type="EMBL" id="CAFABA010000097">
    <property type="protein sequence ID" value="CAB4834502.1"/>
    <property type="molecule type" value="Genomic_DNA"/>
</dbReference>
<gene>
    <name evidence="1" type="ORF">UFOPK2754_02350</name>
    <name evidence="2" type="ORF">UFOPK3139_02106</name>
    <name evidence="3" type="ORF">UFOPK3543_02953</name>
    <name evidence="4" type="ORF">UFOPK3967_02585</name>
</gene>
<protein>
    <submittedName>
        <fullName evidence="2">Unannotated protein</fullName>
    </submittedName>
</protein>
<dbReference type="EMBL" id="CAFBOS010000208">
    <property type="protein sequence ID" value="CAB5017830.1"/>
    <property type="molecule type" value="Genomic_DNA"/>
</dbReference>
<dbReference type="AlphaFoldDB" id="A0A6J7ANI5"/>
<accession>A0A6J7ANI5</accession>
<sequence length="49" mass="5320">MPTVDLHLAAAQLRAIVETLPPKTPAEHRLAGRFLEAAQIVELCADGER</sequence>
<name>A0A6J7ANI5_9ZZZZ</name>
<evidence type="ECO:0000313" key="3">
    <source>
        <dbReference type="EMBL" id="CAB4935973.1"/>
    </source>
</evidence>
<organism evidence="2">
    <name type="scientific">freshwater metagenome</name>
    <dbReference type="NCBI Taxonomy" id="449393"/>
    <lineage>
        <taxon>unclassified sequences</taxon>
        <taxon>metagenomes</taxon>
        <taxon>ecological metagenomes</taxon>
    </lineage>
</organism>
<reference evidence="2" key="1">
    <citation type="submission" date="2020-05" db="EMBL/GenBank/DDBJ databases">
        <authorList>
            <person name="Chiriac C."/>
            <person name="Salcher M."/>
            <person name="Ghai R."/>
            <person name="Kavagutti S V."/>
        </authorList>
    </citation>
    <scope>NUCLEOTIDE SEQUENCE</scope>
</reference>
<dbReference type="EMBL" id="CAFBMH010000178">
    <property type="protein sequence ID" value="CAB4935973.1"/>
    <property type="molecule type" value="Genomic_DNA"/>
</dbReference>
<evidence type="ECO:0000313" key="1">
    <source>
        <dbReference type="EMBL" id="CAB4760200.1"/>
    </source>
</evidence>
<evidence type="ECO:0000313" key="2">
    <source>
        <dbReference type="EMBL" id="CAB4834502.1"/>
    </source>
</evidence>
<evidence type="ECO:0000313" key="4">
    <source>
        <dbReference type="EMBL" id="CAB5017830.1"/>
    </source>
</evidence>
<proteinExistence type="predicted"/>